<reference evidence="1 2" key="1">
    <citation type="submission" date="2023-01" db="EMBL/GenBank/DDBJ databases">
        <title>Analysis of 21 Apiospora genomes using comparative genomics revels a genus with tremendous synthesis potential of carbohydrate active enzymes and secondary metabolites.</title>
        <authorList>
            <person name="Sorensen T."/>
        </authorList>
    </citation>
    <scope>NUCLEOTIDE SEQUENCE [LARGE SCALE GENOMIC DNA]</scope>
    <source>
        <strain evidence="1 2">CBS 114990</strain>
    </source>
</reference>
<evidence type="ECO:0000313" key="2">
    <source>
        <dbReference type="Proteomes" id="UP001433268"/>
    </source>
</evidence>
<dbReference type="RefSeq" id="XP_066666708.1">
    <property type="nucleotide sequence ID" value="XM_066814746.1"/>
</dbReference>
<protein>
    <submittedName>
        <fullName evidence="1">Uncharacterized protein</fullName>
    </submittedName>
</protein>
<keyword evidence="2" id="KW-1185">Reference proteome</keyword>
<name>A0ABR1W0Y0_9PEZI</name>
<evidence type="ECO:0000313" key="1">
    <source>
        <dbReference type="EMBL" id="KAK8075768.1"/>
    </source>
</evidence>
<proteinExistence type="predicted"/>
<sequence>MCTVDVHLYLCGNCFKLVGRIQNEATFVACDHKDNYMPGCPNYVPNITTHSEGDLCGGCARRIQEEQAREEEANRE</sequence>
<accession>A0ABR1W0Y0</accession>
<comment type="caution">
    <text evidence="1">The sequence shown here is derived from an EMBL/GenBank/DDBJ whole genome shotgun (WGS) entry which is preliminary data.</text>
</comment>
<dbReference type="Proteomes" id="UP001433268">
    <property type="component" value="Unassembled WGS sequence"/>
</dbReference>
<gene>
    <name evidence="1" type="ORF">PG997_010431</name>
</gene>
<dbReference type="GeneID" id="92047806"/>
<organism evidence="1 2">
    <name type="scientific">Apiospora hydei</name>
    <dbReference type="NCBI Taxonomy" id="1337664"/>
    <lineage>
        <taxon>Eukaryota</taxon>
        <taxon>Fungi</taxon>
        <taxon>Dikarya</taxon>
        <taxon>Ascomycota</taxon>
        <taxon>Pezizomycotina</taxon>
        <taxon>Sordariomycetes</taxon>
        <taxon>Xylariomycetidae</taxon>
        <taxon>Amphisphaeriales</taxon>
        <taxon>Apiosporaceae</taxon>
        <taxon>Apiospora</taxon>
    </lineage>
</organism>
<dbReference type="EMBL" id="JAQQWN010000007">
    <property type="protein sequence ID" value="KAK8075768.1"/>
    <property type="molecule type" value="Genomic_DNA"/>
</dbReference>